<evidence type="ECO:0000313" key="1">
    <source>
        <dbReference type="EMBL" id="MFC6092567.1"/>
    </source>
</evidence>
<comment type="caution">
    <text evidence="1">The sequence shown here is derived from an EMBL/GenBank/DDBJ whole genome shotgun (WGS) entry which is preliminary data.</text>
</comment>
<organism evidence="1 2">
    <name type="scientific">Saccharothrix lopnurensis</name>
    <dbReference type="NCBI Taxonomy" id="1670621"/>
    <lineage>
        <taxon>Bacteria</taxon>
        <taxon>Bacillati</taxon>
        <taxon>Actinomycetota</taxon>
        <taxon>Actinomycetes</taxon>
        <taxon>Pseudonocardiales</taxon>
        <taxon>Pseudonocardiaceae</taxon>
        <taxon>Saccharothrix</taxon>
    </lineage>
</organism>
<evidence type="ECO:0000313" key="2">
    <source>
        <dbReference type="Proteomes" id="UP001596220"/>
    </source>
</evidence>
<keyword evidence="2" id="KW-1185">Reference proteome</keyword>
<name>A0ABW1PCM1_9PSEU</name>
<sequence length="101" mass="11360">MALGGVTGLLCLAGVLFTLYRGDPEDALPPVDPACDLYEVTAKTLFRRDAEGQVIDQFVRDERLEVLRRNGSVDNRYWYVSGSGGKRGWVDPDPRWMRPLC</sequence>
<accession>A0ABW1PCM1</accession>
<protein>
    <recommendedName>
        <fullName evidence="3">SH3 domain-containing protein</fullName>
    </recommendedName>
</protein>
<proteinExistence type="predicted"/>
<gene>
    <name evidence="1" type="ORF">ACFP3R_25110</name>
</gene>
<evidence type="ECO:0008006" key="3">
    <source>
        <dbReference type="Google" id="ProtNLM"/>
    </source>
</evidence>
<dbReference type="RefSeq" id="WP_380638899.1">
    <property type="nucleotide sequence ID" value="NZ_JBHSQO010000030.1"/>
</dbReference>
<dbReference type="Proteomes" id="UP001596220">
    <property type="component" value="Unassembled WGS sequence"/>
</dbReference>
<reference evidence="2" key="1">
    <citation type="journal article" date="2019" name="Int. J. Syst. Evol. Microbiol.">
        <title>The Global Catalogue of Microorganisms (GCM) 10K type strain sequencing project: providing services to taxonomists for standard genome sequencing and annotation.</title>
        <authorList>
            <consortium name="The Broad Institute Genomics Platform"/>
            <consortium name="The Broad Institute Genome Sequencing Center for Infectious Disease"/>
            <person name="Wu L."/>
            <person name="Ma J."/>
        </authorList>
    </citation>
    <scope>NUCLEOTIDE SEQUENCE [LARGE SCALE GENOMIC DNA]</scope>
    <source>
        <strain evidence="2">CGMCC 4.7246</strain>
    </source>
</reference>
<dbReference type="EMBL" id="JBHSQO010000030">
    <property type="protein sequence ID" value="MFC6092567.1"/>
    <property type="molecule type" value="Genomic_DNA"/>
</dbReference>